<feature type="non-terminal residue" evidence="1">
    <location>
        <position position="76"/>
    </location>
</feature>
<dbReference type="Gene3D" id="6.10.140.1090">
    <property type="match status" value="1"/>
</dbReference>
<proteinExistence type="predicted"/>
<protein>
    <recommendedName>
        <fullName evidence="3">LXG domain-containing protein</fullName>
    </recommendedName>
</protein>
<dbReference type="RefSeq" id="WP_227280176.1">
    <property type="nucleotide sequence ID" value="NZ_JAJDKZ010000194.1"/>
</dbReference>
<dbReference type="EMBL" id="JAJDKZ010000194">
    <property type="protein sequence ID" value="MCB8611601.1"/>
    <property type="molecule type" value="Genomic_DNA"/>
</dbReference>
<dbReference type="AlphaFoldDB" id="A0AAW4VXF1"/>
<comment type="caution">
    <text evidence="1">The sequence shown here is derived from an EMBL/GenBank/DDBJ whole genome shotgun (WGS) entry which is preliminary data.</text>
</comment>
<evidence type="ECO:0000313" key="1">
    <source>
        <dbReference type="EMBL" id="MCB8611601.1"/>
    </source>
</evidence>
<accession>A0AAW4VXF1</accession>
<gene>
    <name evidence="1" type="ORF">LJD69_13490</name>
</gene>
<evidence type="ECO:0000313" key="2">
    <source>
        <dbReference type="Proteomes" id="UP001198439"/>
    </source>
</evidence>
<dbReference type="Proteomes" id="UP001198439">
    <property type="component" value="Unassembled WGS sequence"/>
</dbReference>
<name>A0AAW4VXF1_9FIRM</name>
<sequence length="76" mass="8400">MEGVKKAYECTGNESEVSVGTLLSSALKEIQGIVNLDSGLTDSYEQLLQAEDIINGFNQQISDYMSLMEFDPQEFS</sequence>
<evidence type="ECO:0008006" key="3">
    <source>
        <dbReference type="Google" id="ProtNLM"/>
    </source>
</evidence>
<organism evidence="1 2">
    <name type="scientific">Faecalibacillus faecis</name>
    <dbReference type="NCBI Taxonomy" id="1982628"/>
    <lineage>
        <taxon>Bacteria</taxon>
        <taxon>Bacillati</taxon>
        <taxon>Bacillota</taxon>
        <taxon>Erysipelotrichia</taxon>
        <taxon>Erysipelotrichales</taxon>
        <taxon>Coprobacillaceae</taxon>
        <taxon>Faecalibacillus</taxon>
    </lineage>
</organism>
<reference evidence="1" key="1">
    <citation type="submission" date="2021-10" db="EMBL/GenBank/DDBJ databases">
        <title>Collection of gut derived symbiotic bacterial strains cultured from healthy donors.</title>
        <authorList>
            <person name="Lin H."/>
            <person name="Littmann E."/>
            <person name="Kohout C."/>
            <person name="Pamer E.G."/>
        </authorList>
    </citation>
    <scope>NUCLEOTIDE SEQUENCE</scope>
    <source>
        <strain evidence="1">DFI.4.48</strain>
    </source>
</reference>